<dbReference type="Pfam" id="PF14856">
    <property type="entry name" value="Hce2"/>
    <property type="match status" value="1"/>
</dbReference>
<dbReference type="AlphaFoldDB" id="A0AAN7B4Q9"/>
<proteinExistence type="predicted"/>
<dbReference type="InterPro" id="IPR029226">
    <property type="entry name" value="Ecp2-like"/>
</dbReference>
<feature type="non-terminal residue" evidence="3">
    <location>
        <position position="181"/>
    </location>
</feature>
<gene>
    <name evidence="3" type="ORF">QBC37DRAFT_259759</name>
</gene>
<sequence length="181" mass="19780">SGEREDEDDMTISASSPASLPAPSAREAFQDDDTTDPISTSSTDHYNYCEDGPSISALSAASPLVSDCRTLIDNLSAEVGNFSYKWISCKQHALASYKSCVFGIEHIPANKCFPWTTLETGNGDIIDWIEDSIDMWGGVVGDDKQERVGSWGISKCHNIGFRGDDYLPVKWGLYHSDGVED</sequence>
<feature type="non-terminal residue" evidence="3">
    <location>
        <position position="1"/>
    </location>
</feature>
<protein>
    <submittedName>
        <fullName evidence="3">Necrosis-inducing factor-domain-containing protein</fullName>
    </submittedName>
</protein>
<feature type="domain" description="Ecp2 effector protein-like" evidence="2">
    <location>
        <begin position="48"/>
        <end position="156"/>
    </location>
</feature>
<accession>A0AAN7B4Q9</accession>
<reference evidence="3" key="2">
    <citation type="submission" date="2023-05" db="EMBL/GenBank/DDBJ databases">
        <authorList>
            <consortium name="Lawrence Berkeley National Laboratory"/>
            <person name="Steindorff A."/>
            <person name="Hensen N."/>
            <person name="Bonometti L."/>
            <person name="Westerberg I."/>
            <person name="Brannstrom I.O."/>
            <person name="Guillou S."/>
            <person name="Cros-Aarteil S."/>
            <person name="Calhoun S."/>
            <person name="Haridas S."/>
            <person name="Kuo A."/>
            <person name="Mondo S."/>
            <person name="Pangilinan J."/>
            <person name="Riley R."/>
            <person name="Labutti K."/>
            <person name="Andreopoulos B."/>
            <person name="Lipzen A."/>
            <person name="Chen C."/>
            <person name="Yanf M."/>
            <person name="Daum C."/>
            <person name="Ng V."/>
            <person name="Clum A."/>
            <person name="Ohm R."/>
            <person name="Martin F."/>
            <person name="Silar P."/>
            <person name="Natvig D."/>
            <person name="Lalanne C."/>
            <person name="Gautier V."/>
            <person name="Ament-Velasquez S.L."/>
            <person name="Kruys A."/>
            <person name="Hutchinson M.I."/>
            <person name="Powell A.J."/>
            <person name="Barry K."/>
            <person name="Miller A.N."/>
            <person name="Grigoriev I.V."/>
            <person name="Debuchy R."/>
            <person name="Gladieux P."/>
            <person name="Thoren M.H."/>
            <person name="Johannesson H."/>
        </authorList>
    </citation>
    <scope>NUCLEOTIDE SEQUENCE</scope>
    <source>
        <strain evidence="3">PSN293</strain>
    </source>
</reference>
<feature type="region of interest" description="Disordered" evidence="1">
    <location>
        <begin position="1"/>
        <end position="43"/>
    </location>
</feature>
<organism evidence="3 4">
    <name type="scientific">Rhypophila decipiens</name>
    <dbReference type="NCBI Taxonomy" id="261697"/>
    <lineage>
        <taxon>Eukaryota</taxon>
        <taxon>Fungi</taxon>
        <taxon>Dikarya</taxon>
        <taxon>Ascomycota</taxon>
        <taxon>Pezizomycotina</taxon>
        <taxon>Sordariomycetes</taxon>
        <taxon>Sordariomycetidae</taxon>
        <taxon>Sordariales</taxon>
        <taxon>Naviculisporaceae</taxon>
        <taxon>Rhypophila</taxon>
    </lineage>
</organism>
<feature type="compositionally biased region" description="Low complexity" evidence="1">
    <location>
        <begin position="13"/>
        <end position="25"/>
    </location>
</feature>
<evidence type="ECO:0000313" key="4">
    <source>
        <dbReference type="Proteomes" id="UP001301769"/>
    </source>
</evidence>
<dbReference type="EMBL" id="MU858163">
    <property type="protein sequence ID" value="KAK4210863.1"/>
    <property type="molecule type" value="Genomic_DNA"/>
</dbReference>
<evidence type="ECO:0000313" key="3">
    <source>
        <dbReference type="EMBL" id="KAK4210863.1"/>
    </source>
</evidence>
<reference evidence="3" key="1">
    <citation type="journal article" date="2023" name="Mol. Phylogenet. Evol.">
        <title>Genome-scale phylogeny and comparative genomics of the fungal order Sordariales.</title>
        <authorList>
            <person name="Hensen N."/>
            <person name="Bonometti L."/>
            <person name="Westerberg I."/>
            <person name="Brannstrom I.O."/>
            <person name="Guillou S."/>
            <person name="Cros-Aarteil S."/>
            <person name="Calhoun S."/>
            <person name="Haridas S."/>
            <person name="Kuo A."/>
            <person name="Mondo S."/>
            <person name="Pangilinan J."/>
            <person name="Riley R."/>
            <person name="LaButti K."/>
            <person name="Andreopoulos B."/>
            <person name="Lipzen A."/>
            <person name="Chen C."/>
            <person name="Yan M."/>
            <person name="Daum C."/>
            <person name="Ng V."/>
            <person name="Clum A."/>
            <person name="Steindorff A."/>
            <person name="Ohm R.A."/>
            <person name="Martin F."/>
            <person name="Silar P."/>
            <person name="Natvig D.O."/>
            <person name="Lalanne C."/>
            <person name="Gautier V."/>
            <person name="Ament-Velasquez S.L."/>
            <person name="Kruys A."/>
            <person name="Hutchinson M.I."/>
            <person name="Powell A.J."/>
            <person name="Barry K."/>
            <person name="Miller A.N."/>
            <person name="Grigoriev I.V."/>
            <person name="Debuchy R."/>
            <person name="Gladieux P."/>
            <person name="Hiltunen Thoren M."/>
            <person name="Johannesson H."/>
        </authorList>
    </citation>
    <scope>NUCLEOTIDE SEQUENCE</scope>
    <source>
        <strain evidence="3">PSN293</strain>
    </source>
</reference>
<comment type="caution">
    <text evidence="3">The sequence shown here is derived from an EMBL/GenBank/DDBJ whole genome shotgun (WGS) entry which is preliminary data.</text>
</comment>
<name>A0AAN7B4Q9_9PEZI</name>
<feature type="compositionally biased region" description="Acidic residues" evidence="1">
    <location>
        <begin position="1"/>
        <end position="10"/>
    </location>
</feature>
<evidence type="ECO:0000259" key="2">
    <source>
        <dbReference type="Pfam" id="PF14856"/>
    </source>
</evidence>
<keyword evidence="4" id="KW-1185">Reference proteome</keyword>
<dbReference type="Proteomes" id="UP001301769">
    <property type="component" value="Unassembled WGS sequence"/>
</dbReference>
<evidence type="ECO:0000256" key="1">
    <source>
        <dbReference type="SAM" id="MobiDB-lite"/>
    </source>
</evidence>